<dbReference type="Proteomes" id="UP000507954">
    <property type="component" value="Unassembled WGS sequence"/>
</dbReference>
<reference evidence="2" key="1">
    <citation type="submission" date="2019-06" db="EMBL/GenBank/DDBJ databases">
        <authorList>
            <person name="Le Quere A."/>
            <person name="Colella S."/>
        </authorList>
    </citation>
    <scope>NUCLEOTIDE SEQUENCE</scope>
    <source>
        <strain evidence="2">EmedicaeMD41</strain>
    </source>
</reference>
<gene>
    <name evidence="2" type="ORF">EMEDMD4_790185</name>
</gene>
<protein>
    <submittedName>
        <fullName evidence="2">Uncharacterized protein</fullName>
    </submittedName>
</protein>
<accession>A0A508X5M4</accession>
<name>A0A508X5M4_9HYPH</name>
<feature type="compositionally biased region" description="Basic and acidic residues" evidence="1">
    <location>
        <begin position="24"/>
        <end position="38"/>
    </location>
</feature>
<organism evidence="2">
    <name type="scientific">Sinorhizobium medicae</name>
    <dbReference type="NCBI Taxonomy" id="110321"/>
    <lineage>
        <taxon>Bacteria</taxon>
        <taxon>Pseudomonadati</taxon>
        <taxon>Pseudomonadota</taxon>
        <taxon>Alphaproteobacteria</taxon>
        <taxon>Hyphomicrobiales</taxon>
        <taxon>Rhizobiaceae</taxon>
        <taxon>Sinorhizobium/Ensifer group</taxon>
        <taxon>Sinorhizobium</taxon>
    </lineage>
</organism>
<feature type="region of interest" description="Disordered" evidence="1">
    <location>
        <begin position="52"/>
        <end position="71"/>
    </location>
</feature>
<evidence type="ECO:0000256" key="1">
    <source>
        <dbReference type="SAM" id="MobiDB-lite"/>
    </source>
</evidence>
<feature type="compositionally biased region" description="Polar residues" evidence="1">
    <location>
        <begin position="57"/>
        <end position="71"/>
    </location>
</feature>
<evidence type="ECO:0000313" key="2">
    <source>
        <dbReference type="EMBL" id="VTZ65161.1"/>
    </source>
</evidence>
<proteinExistence type="predicted"/>
<feature type="region of interest" description="Disordered" evidence="1">
    <location>
        <begin position="1"/>
        <end position="43"/>
    </location>
</feature>
<sequence length="71" mass="7787">MSFFDGLCNGGSPPPLARQQFRSRRPEPCRRSPAENENKSVYSPLLEVLALDGHVTAPSQSSPRGTSRTDE</sequence>
<dbReference type="AlphaFoldDB" id="A0A508X5M4"/>
<dbReference type="EMBL" id="CABFNB010000149">
    <property type="protein sequence ID" value="VTZ65161.1"/>
    <property type="molecule type" value="Genomic_DNA"/>
</dbReference>